<dbReference type="AlphaFoldDB" id="A0A0G0W1M8"/>
<protein>
    <recommendedName>
        <fullName evidence="3">Polymerase nucleotidyl transferase domain-containing protein</fullName>
    </recommendedName>
</protein>
<proteinExistence type="predicted"/>
<name>A0A0G0W1M8_9BACT</name>
<sequence length="292" mass="34502">MNIKQSILAALAYHDIFDYPLYEEEIKLYLTSPLKSTRSFNSALKQLIKENKIGNAKKLYFLHGKQKNVLMRCKRKIYSNLKRSRAELFLTIIKRVPGVKLVAITGALAMKNSTKNDDIDLLIVTSQNKLWTTRFILNIALFPFKRSPKSKKQNNKACLNIFIDESNLTIPDQNLYIAHEIAQMKPIWDRGNTYQKFIRSNIWVRQYLPNWKPEARGEILARKHIFKLIYYMLHVTCYLLPLEKFTKSFQLSYMRTKITIEKITDTQLFFHPKKTQTIILKKYKIKLKSIIY</sequence>
<evidence type="ECO:0008006" key="3">
    <source>
        <dbReference type="Google" id="ProtNLM"/>
    </source>
</evidence>
<organism evidence="1 2">
    <name type="scientific">Candidatus Curtissbacteria bacterium GW2011_GWA1_40_9</name>
    <dbReference type="NCBI Taxonomy" id="1618408"/>
    <lineage>
        <taxon>Bacteria</taxon>
        <taxon>Candidatus Curtissiibacteriota</taxon>
    </lineage>
</organism>
<evidence type="ECO:0000313" key="2">
    <source>
        <dbReference type="Proteomes" id="UP000034292"/>
    </source>
</evidence>
<comment type="caution">
    <text evidence="1">The sequence shown here is derived from an EMBL/GenBank/DDBJ whole genome shotgun (WGS) entry which is preliminary data.</text>
</comment>
<dbReference type="Proteomes" id="UP000034292">
    <property type="component" value="Unassembled WGS sequence"/>
</dbReference>
<accession>A0A0G0W1M8</accession>
<dbReference type="EMBL" id="LBZV01000002">
    <property type="protein sequence ID" value="KKR78200.1"/>
    <property type="molecule type" value="Genomic_DNA"/>
</dbReference>
<evidence type="ECO:0000313" key="1">
    <source>
        <dbReference type="EMBL" id="KKR78200.1"/>
    </source>
</evidence>
<gene>
    <name evidence="1" type="ORF">UU23_C0002G0027</name>
</gene>
<dbReference type="STRING" id="1618408.UU23_C0002G0027"/>
<reference evidence="1 2" key="1">
    <citation type="journal article" date="2015" name="Nature">
        <title>rRNA introns, odd ribosomes, and small enigmatic genomes across a large radiation of phyla.</title>
        <authorList>
            <person name="Brown C.T."/>
            <person name="Hug L.A."/>
            <person name="Thomas B.C."/>
            <person name="Sharon I."/>
            <person name="Castelle C.J."/>
            <person name="Singh A."/>
            <person name="Wilkins M.J."/>
            <person name="Williams K.H."/>
            <person name="Banfield J.F."/>
        </authorList>
    </citation>
    <scope>NUCLEOTIDE SEQUENCE [LARGE SCALE GENOMIC DNA]</scope>
</reference>